<feature type="domain" description="Myb-like" evidence="8">
    <location>
        <begin position="476"/>
        <end position="527"/>
    </location>
</feature>
<evidence type="ECO:0000256" key="4">
    <source>
        <dbReference type="ARBA" id="ARBA00023163"/>
    </source>
</evidence>
<keyword evidence="2" id="KW-0805">Transcription regulation</keyword>
<dbReference type="Gene3D" id="1.10.10.60">
    <property type="entry name" value="Homeodomain-like"/>
    <property type="match status" value="4"/>
</dbReference>
<dbReference type="FunFam" id="1.10.10.60:FF:000321">
    <property type="entry name" value="Small nuclear RNA-activating complex, polypeptide 4"/>
    <property type="match status" value="1"/>
</dbReference>
<dbReference type="PROSITE" id="PS50090">
    <property type="entry name" value="MYB_LIKE"/>
    <property type="match status" value="4"/>
</dbReference>
<keyword evidence="11" id="KW-1185">Reference proteome</keyword>
<feature type="region of interest" description="Disordered" evidence="7">
    <location>
        <begin position="34"/>
        <end position="60"/>
    </location>
</feature>
<evidence type="ECO:0000256" key="5">
    <source>
        <dbReference type="ARBA" id="ARBA00023242"/>
    </source>
</evidence>
<name>A0A672MMS7_SINGR</name>
<evidence type="ECO:0000256" key="3">
    <source>
        <dbReference type="ARBA" id="ARBA00023125"/>
    </source>
</evidence>
<dbReference type="GO" id="GO:0042796">
    <property type="term" value="P:snRNA transcription by RNA polymerase III"/>
    <property type="evidence" value="ECO:0007669"/>
    <property type="project" value="TreeGrafter"/>
</dbReference>
<dbReference type="PANTHER" id="PTHR46621:SF1">
    <property type="entry name" value="SNRNA-ACTIVATING PROTEIN COMPLEX SUBUNIT 4"/>
    <property type="match status" value="1"/>
</dbReference>
<dbReference type="PROSITE" id="PS51294">
    <property type="entry name" value="HTH_MYB"/>
    <property type="match status" value="2"/>
</dbReference>
<feature type="coiled-coil region" evidence="6">
    <location>
        <begin position="120"/>
        <end position="154"/>
    </location>
</feature>
<dbReference type="GO" id="GO:0000978">
    <property type="term" value="F:RNA polymerase II cis-regulatory region sequence-specific DNA binding"/>
    <property type="evidence" value="ECO:0007669"/>
    <property type="project" value="TreeGrafter"/>
</dbReference>
<gene>
    <name evidence="10" type="primary">LOC107587540</name>
</gene>
<proteinExistence type="predicted"/>
<dbReference type="Proteomes" id="UP000472262">
    <property type="component" value="Unassembled WGS sequence"/>
</dbReference>
<evidence type="ECO:0000259" key="9">
    <source>
        <dbReference type="PROSITE" id="PS51294"/>
    </source>
</evidence>
<protein>
    <submittedName>
        <fullName evidence="10">snRNA-activating protein complex subunit 4-like</fullName>
    </submittedName>
</protein>
<feature type="compositionally biased region" description="Polar residues" evidence="7">
    <location>
        <begin position="1377"/>
        <end position="1394"/>
    </location>
</feature>
<dbReference type="InParanoid" id="A0A672MMS7"/>
<sequence>MESNELLVKRDKIQREILALESTLGAESRIIDLLSSDSSSDDDESDYSGPEVEGVERDDLEAERLRIQREIEELENTLGANAALVDVLDEREHDTDSSDEDSDDDELDLPQNVETCLQMNLVYQEVLKEKLAELEKLLNENQQQQKEIEAQISGPSTSSSSVPGIPPQKLFLGYFMKPYFKDKLTGLGPPANEETKARLSNDSRTIDEIKRWDGWQKILLADAVAKDTMKRMLQPKLSKLDYLSAKMSRADDEGKEELKKQNDLIEKEIAEISALRDDQLLGNRHDDHDWEKISNIDFEGLRQAEDLKRFWQNYLHPSINKSVWKQDEIDELKRIVEEYNCCHWDKIAEALGTNRTAFMCFQTYQRYISKTFRRKEWTKEEDEILRKLVEKMKIGNFIPYIQMSYFMEGRDGSQLAYRWTSVLDPSIKKGPWSKEEDQLLRNAVAKYGTREWGKIRLEVPGRTDGACRDRYLDCLQQNVKKGPWSKEEVELLKEKVAKYGVGKWTKIASEIPNRVDCQCLNKWKLLTQAVSKKRQRKPTTVPRKRKRQRQKALKTIKEEILTSSEDEKHIKYMDSDVESNVPLVKVREIPRKDYVQPEMKAWIPVNANTGVHSLKTVRTVWVHPPSNEEELEKSTLESGSGRIPSKNSKCPKVTLALVRNTILNRFGNVERTYVGLKPTVLQSQTDDEKVMLKVSVSDIKHFLQWKGASEKMTSPKNIKKRRSVQDMTSLNNDLFKAITPWIGNVMLPAPVNENTFCEGTDPCFTSDKTPTFLAPVLSAVTCLMSMFSSYGYLDPPQKVSVILKDAKRKAEHKKPAEPPQHPPLLQPVLLNPLQLQVRQMTTPTLIQPKTLVITQPNKQRAVQPLLIKSPLQVLSPIPLPLIQLTAPAQPVMASTPKSPSTEDSNSIRSAKRIRKPTEKVQDLMEEAKAKGSKKESRKLNQGKQNVVFPTITLQMQAVNWIFTPTKLVQVTGPLSANIPSNQTLTVPNSSPLNNSISPCISTNLYPASSSLDVAASSVSPALIHSSVSNASRDTLKTSSSVNISSNGIQTPLSPTSTLVQSKSVLHSVQMLSPTPIKVDQNSSHVEATKNSSDFSSDESIVRQYQTSASTGSRVSPAAFSVLPVPLTVPPLASSPVVLKPTNNVAVAKSPGVTENGCVLVRTNQLPTVIQQKTRIAAPSVQNVAPPPRTVAPSARIVAPSEIPQIRTLSEPLLPIPDIPSDVVSFNPHLIFPEQSPEVDDWMNGKGGIPLTHLEMSLPYLPPSATSIKTLTSLLKVKQSLLAAAVNILPVEYQNYREEEAQVAAIRKMIAERFASNPAYQLLKARFLSCFTLPALLATINPSVKYELPTDNNGDEDEVLLLQKIKKRIRPPAAGIELNTNENEASAKQFSGISTKRQRSRH</sequence>
<reference evidence="10" key="1">
    <citation type="submission" date="2025-08" db="UniProtKB">
        <authorList>
            <consortium name="Ensembl"/>
        </authorList>
    </citation>
    <scope>IDENTIFICATION</scope>
</reference>
<evidence type="ECO:0000256" key="7">
    <source>
        <dbReference type="SAM" id="MobiDB-lite"/>
    </source>
</evidence>
<dbReference type="SUPFAM" id="SSF46689">
    <property type="entry name" value="Homeodomain-like"/>
    <property type="match status" value="3"/>
</dbReference>
<dbReference type="Pfam" id="PF13921">
    <property type="entry name" value="Myb_DNA-bind_6"/>
    <property type="match status" value="1"/>
</dbReference>
<feature type="domain" description="HTH myb-type" evidence="9">
    <location>
        <begin position="480"/>
        <end position="531"/>
    </location>
</feature>
<keyword evidence="1" id="KW-0677">Repeat</keyword>
<dbReference type="Ensembl" id="ENSSGRT00000039543.1">
    <property type="protein sequence ID" value="ENSSGRP00000036854.1"/>
    <property type="gene ID" value="ENSSGRG00000020349.1"/>
</dbReference>
<keyword evidence="3" id="KW-0238">DNA-binding</keyword>
<dbReference type="GO" id="GO:0019185">
    <property type="term" value="C:snRNA-activating protein complex"/>
    <property type="evidence" value="ECO:0007669"/>
    <property type="project" value="TreeGrafter"/>
</dbReference>
<keyword evidence="5" id="KW-0539">Nucleus</keyword>
<dbReference type="Pfam" id="PF00249">
    <property type="entry name" value="Myb_DNA-binding"/>
    <property type="match status" value="2"/>
</dbReference>
<feature type="domain" description="HTH myb-type" evidence="9">
    <location>
        <begin position="424"/>
        <end position="479"/>
    </location>
</feature>
<feature type="region of interest" description="Disordered" evidence="7">
    <location>
        <begin position="806"/>
        <end position="825"/>
    </location>
</feature>
<evidence type="ECO:0000256" key="1">
    <source>
        <dbReference type="ARBA" id="ARBA00022737"/>
    </source>
</evidence>
<dbReference type="InterPro" id="IPR017930">
    <property type="entry name" value="Myb_dom"/>
</dbReference>
<dbReference type="CDD" id="cd00167">
    <property type="entry name" value="SANT"/>
    <property type="match status" value="4"/>
</dbReference>
<dbReference type="GO" id="GO:0001006">
    <property type="term" value="F:RNA polymerase III type 3 promoter sequence-specific DNA binding"/>
    <property type="evidence" value="ECO:0007669"/>
    <property type="project" value="TreeGrafter"/>
</dbReference>
<dbReference type="GO" id="GO:0042795">
    <property type="term" value="P:snRNA transcription by RNA polymerase II"/>
    <property type="evidence" value="ECO:0007669"/>
    <property type="project" value="TreeGrafter"/>
</dbReference>
<dbReference type="InterPro" id="IPR001005">
    <property type="entry name" value="SANT/Myb"/>
</dbReference>
<feature type="region of interest" description="Disordered" evidence="7">
    <location>
        <begin position="626"/>
        <end position="645"/>
    </location>
</feature>
<feature type="domain" description="Myb-like" evidence="8">
    <location>
        <begin position="424"/>
        <end position="475"/>
    </location>
</feature>
<keyword evidence="4" id="KW-0804">Transcription</keyword>
<feature type="region of interest" description="Disordered" evidence="7">
    <location>
        <begin position="1372"/>
        <end position="1401"/>
    </location>
</feature>
<organism evidence="10 11">
    <name type="scientific">Sinocyclocheilus grahami</name>
    <name type="common">Dianchi golden-line fish</name>
    <name type="synonym">Barbus grahami</name>
    <dbReference type="NCBI Taxonomy" id="75366"/>
    <lineage>
        <taxon>Eukaryota</taxon>
        <taxon>Metazoa</taxon>
        <taxon>Chordata</taxon>
        <taxon>Craniata</taxon>
        <taxon>Vertebrata</taxon>
        <taxon>Euteleostomi</taxon>
        <taxon>Actinopterygii</taxon>
        <taxon>Neopterygii</taxon>
        <taxon>Teleostei</taxon>
        <taxon>Ostariophysi</taxon>
        <taxon>Cypriniformes</taxon>
        <taxon>Cyprinidae</taxon>
        <taxon>Cyprininae</taxon>
        <taxon>Sinocyclocheilus</taxon>
    </lineage>
</organism>
<keyword evidence="6" id="KW-0175">Coiled coil</keyword>
<evidence type="ECO:0000256" key="6">
    <source>
        <dbReference type="SAM" id="Coils"/>
    </source>
</evidence>
<evidence type="ECO:0000259" key="8">
    <source>
        <dbReference type="PROSITE" id="PS50090"/>
    </source>
</evidence>
<feature type="domain" description="Myb-like" evidence="8">
    <location>
        <begin position="369"/>
        <end position="423"/>
    </location>
</feature>
<dbReference type="SMART" id="SM00717">
    <property type="entry name" value="SANT"/>
    <property type="match status" value="5"/>
</dbReference>
<reference evidence="10" key="2">
    <citation type="submission" date="2025-09" db="UniProtKB">
        <authorList>
            <consortium name="Ensembl"/>
        </authorList>
    </citation>
    <scope>IDENTIFICATION</scope>
</reference>
<dbReference type="OMA" id="CACIERT"/>
<feature type="domain" description="Myb-like" evidence="8">
    <location>
        <begin position="316"/>
        <end position="368"/>
    </location>
</feature>
<dbReference type="PANTHER" id="PTHR46621">
    <property type="entry name" value="SNRNA-ACTIVATING PROTEIN COMPLEX SUBUNIT 4"/>
    <property type="match status" value="1"/>
</dbReference>
<dbReference type="InterPro" id="IPR009057">
    <property type="entry name" value="Homeodomain-like_sf"/>
</dbReference>
<evidence type="ECO:0000313" key="11">
    <source>
        <dbReference type="Proteomes" id="UP000472262"/>
    </source>
</evidence>
<evidence type="ECO:0000313" key="10">
    <source>
        <dbReference type="Ensembl" id="ENSSGRP00000036854.1"/>
    </source>
</evidence>
<dbReference type="InterPro" id="IPR051575">
    <property type="entry name" value="Myb-like_DNA-bd"/>
</dbReference>
<feature type="region of interest" description="Disordered" evidence="7">
    <location>
        <begin position="890"/>
        <end position="920"/>
    </location>
</feature>
<feature type="compositionally biased region" description="Polar residues" evidence="7">
    <location>
        <begin position="895"/>
        <end position="908"/>
    </location>
</feature>
<accession>A0A672MMS7</accession>
<evidence type="ECO:0000256" key="2">
    <source>
        <dbReference type="ARBA" id="ARBA00023015"/>
    </source>
</evidence>